<feature type="region of interest" description="Disordered" evidence="2">
    <location>
        <begin position="234"/>
        <end position="300"/>
    </location>
</feature>
<dbReference type="OrthoDB" id="5981473at2759"/>
<dbReference type="OMA" id="NTKWLEN"/>
<feature type="coiled-coil region" evidence="1">
    <location>
        <begin position="341"/>
        <end position="376"/>
    </location>
</feature>
<keyword evidence="1" id="KW-0175">Coiled coil</keyword>
<evidence type="ECO:0000256" key="1">
    <source>
        <dbReference type="SAM" id="Coils"/>
    </source>
</evidence>
<dbReference type="PANTHER" id="PTHR14787">
    <property type="entry name" value="C10ORF188 FAMILY MEMBER"/>
    <property type="match status" value="1"/>
</dbReference>
<dbReference type="InterPro" id="IPR028043">
    <property type="entry name" value="PAAT-like"/>
</dbReference>
<dbReference type="STRING" id="8010.ENSELUP00000028487"/>
<protein>
    <submittedName>
        <fullName evidence="3">Uncharacterized protein</fullName>
    </submittedName>
</protein>
<reference evidence="3" key="3">
    <citation type="submission" date="2025-08" db="UniProtKB">
        <authorList>
            <consortium name="Ensembl"/>
        </authorList>
    </citation>
    <scope>IDENTIFICATION</scope>
</reference>
<reference evidence="4" key="1">
    <citation type="journal article" date="2014" name="PLoS ONE">
        <title>The genome and linkage map of the northern pike (Esox lucius): conserved synteny revealed between the salmonid sister group and the Neoteleostei.</title>
        <authorList>
            <person name="Rondeau E.B."/>
            <person name="Minkley D.R."/>
            <person name="Leong J.S."/>
            <person name="Messmer A.M."/>
            <person name="Jantzen J.R."/>
            <person name="von Schalburg K.R."/>
            <person name="Lemon C."/>
            <person name="Bird N.H."/>
            <person name="Koop B.F."/>
        </authorList>
    </citation>
    <scope>NUCLEOTIDE SEQUENCE</scope>
</reference>
<dbReference type="Pfam" id="PF14958">
    <property type="entry name" value="PAAT-like"/>
    <property type="match status" value="1"/>
</dbReference>
<dbReference type="AlphaFoldDB" id="A0A3P8ZJH8"/>
<keyword evidence="4" id="KW-1185">Reference proteome</keyword>
<evidence type="ECO:0000313" key="4">
    <source>
        <dbReference type="Proteomes" id="UP000265140"/>
    </source>
</evidence>
<dbReference type="RefSeq" id="XP_019902081.1">
    <property type="nucleotide sequence ID" value="XM_020046522.3"/>
</dbReference>
<dbReference type="Proteomes" id="UP000265140">
    <property type="component" value="Chromosome 5"/>
</dbReference>
<dbReference type="Ensembl" id="ENSELUT00000013268.3">
    <property type="protein sequence ID" value="ENSELUP00000028487.1"/>
    <property type="gene ID" value="ENSELUG00000005086.3"/>
</dbReference>
<reference evidence="3" key="2">
    <citation type="submission" date="2020-02" db="EMBL/GenBank/DDBJ databases">
        <title>Esox lucius (northern pike) genome, fEsoLuc1, primary haplotype.</title>
        <authorList>
            <person name="Myers G."/>
            <person name="Karagic N."/>
            <person name="Meyer A."/>
            <person name="Pippel M."/>
            <person name="Reichard M."/>
            <person name="Winkler S."/>
            <person name="Tracey A."/>
            <person name="Sims Y."/>
            <person name="Howe K."/>
            <person name="Rhie A."/>
            <person name="Formenti G."/>
            <person name="Durbin R."/>
            <person name="Fedrigo O."/>
            <person name="Jarvis E.D."/>
        </authorList>
    </citation>
    <scope>NUCLEOTIDE SEQUENCE [LARGE SCALE GENOMIC DNA]</scope>
</reference>
<organism evidence="3 4">
    <name type="scientific">Esox lucius</name>
    <name type="common">Northern pike</name>
    <dbReference type="NCBI Taxonomy" id="8010"/>
    <lineage>
        <taxon>Eukaryota</taxon>
        <taxon>Metazoa</taxon>
        <taxon>Chordata</taxon>
        <taxon>Craniata</taxon>
        <taxon>Vertebrata</taxon>
        <taxon>Euteleostomi</taxon>
        <taxon>Actinopterygii</taxon>
        <taxon>Neopterygii</taxon>
        <taxon>Teleostei</taxon>
        <taxon>Protacanthopterygii</taxon>
        <taxon>Esociformes</taxon>
        <taxon>Esocidae</taxon>
        <taxon>Esox</taxon>
    </lineage>
</organism>
<name>A0A3P8ZJH8_ESOLU</name>
<evidence type="ECO:0000313" key="3">
    <source>
        <dbReference type="Ensembl" id="ENSELUP00000028487.1"/>
    </source>
</evidence>
<accession>A0A3P8ZJH8</accession>
<sequence>MASIDVNTSKGRPVSGHTSWACISQEIQLSDILLSVQLTDDTDLSQFDRDTPDRCLPVLLEQVEEGSPCVLTLACAPHCPALITSLLVTSEARTIEVYSLAGDYCGTCRGESQPDTPPDSSAERGPFYRKQLILECPTQSCSVKLLSLGGRSSVAVARIVTGLQMPKPADGCPSLGPSIDMLRVRSMMEEMGTTLSPGAQGLMDMVQMQQKSKADALSGLLPLLMSGGALSALAKGMNRPPATTPDNRPQPSVNHTPPPDEMSRSVSPDPGPECPVAPGSPADLATPSLSGVPGGRRPCIGPDMLPMLQSVCGQVTRLRIEDAAKTSDGPRKEHACCRELEQMMERRLEQMERRLMEHMDQRLDSLQQRLETALLQALPLALPLNHLKTTVPTLDQNHSVQSQALH</sequence>
<proteinExistence type="predicted"/>
<dbReference type="GeneTree" id="ENSGT00390000017384"/>
<dbReference type="InParanoid" id="A0A3P8ZJH8"/>
<dbReference type="CTD" id="105006453"/>
<dbReference type="PANTHER" id="PTHR14787:SF1">
    <property type="entry name" value="ATPASE PAAT"/>
    <property type="match status" value="1"/>
</dbReference>
<evidence type="ECO:0000256" key="2">
    <source>
        <dbReference type="SAM" id="MobiDB-lite"/>
    </source>
</evidence>
<dbReference type="Bgee" id="ENSELUG00000005086">
    <property type="expression patterns" value="Expressed in brain and 14 other cell types or tissues"/>
</dbReference>
<feature type="compositionally biased region" description="Polar residues" evidence="2">
    <location>
        <begin position="244"/>
        <end position="255"/>
    </location>
</feature>
<reference evidence="3" key="4">
    <citation type="submission" date="2025-09" db="UniProtKB">
        <authorList>
            <consortium name="Ensembl"/>
        </authorList>
    </citation>
    <scope>IDENTIFICATION</scope>
</reference>
<dbReference type="GeneID" id="105006453"/>